<dbReference type="AlphaFoldDB" id="A0A0A6PIX9"/>
<reference evidence="1 2" key="1">
    <citation type="journal article" date="2016" name="Front. Microbiol.">
        <title>Single-Cell (Meta-)Genomics of a Dimorphic Candidatus Thiomargarita nelsonii Reveals Genomic Plasticity.</title>
        <authorList>
            <person name="Flood B.E."/>
            <person name="Fliss P."/>
            <person name="Jones D.S."/>
            <person name="Dick G.J."/>
            <person name="Jain S."/>
            <person name="Kaster A.K."/>
            <person name="Winkel M."/>
            <person name="Mussmann M."/>
            <person name="Bailey J."/>
        </authorList>
    </citation>
    <scope>NUCLEOTIDE SEQUENCE [LARGE SCALE GENOMIC DNA]</scope>
    <source>
        <strain evidence="1">Hydrate Ridge</strain>
    </source>
</reference>
<organism evidence="1 2">
    <name type="scientific">Candidatus Thiomargarita nelsonii</name>
    <dbReference type="NCBI Taxonomy" id="1003181"/>
    <lineage>
        <taxon>Bacteria</taxon>
        <taxon>Pseudomonadati</taxon>
        <taxon>Pseudomonadota</taxon>
        <taxon>Gammaproteobacteria</taxon>
        <taxon>Thiotrichales</taxon>
        <taxon>Thiotrichaceae</taxon>
        <taxon>Thiomargarita</taxon>
    </lineage>
</organism>
<proteinExistence type="predicted"/>
<keyword evidence="2" id="KW-1185">Reference proteome</keyword>
<sequence length="59" mass="6982">MNLTGSRHHIKWPAIYTFVHHKYICWKCVETGEFAEKGLEIDEDEESIVEMILNGEFKK</sequence>
<evidence type="ECO:0000313" key="1">
    <source>
        <dbReference type="EMBL" id="KHD09259.1"/>
    </source>
</evidence>
<evidence type="ECO:0000313" key="2">
    <source>
        <dbReference type="Proteomes" id="UP000030428"/>
    </source>
</evidence>
<dbReference type="EMBL" id="JSZA02000021">
    <property type="protein sequence ID" value="KHD09259.1"/>
    <property type="molecule type" value="Genomic_DNA"/>
</dbReference>
<gene>
    <name evidence="1" type="ORF">PN36_07430</name>
</gene>
<dbReference type="Proteomes" id="UP000030428">
    <property type="component" value="Unassembled WGS sequence"/>
</dbReference>
<name>A0A0A6PIX9_9GAMM</name>
<protein>
    <submittedName>
        <fullName evidence="1">Uncharacterized protein</fullName>
    </submittedName>
</protein>
<comment type="caution">
    <text evidence="1">The sequence shown here is derived from an EMBL/GenBank/DDBJ whole genome shotgun (WGS) entry which is preliminary data.</text>
</comment>
<accession>A0A0A6PIX9</accession>